<evidence type="ECO:0000256" key="12">
    <source>
        <dbReference type="ARBA" id="ARBA00023268"/>
    </source>
</evidence>
<dbReference type="RefSeq" id="WP_345168983.1">
    <property type="nucleotide sequence ID" value="NZ_BAABJK010000007.1"/>
</dbReference>
<organism evidence="17 18">
    <name type="scientific">Algibacter aquimarinus</name>
    <dbReference type="NCBI Taxonomy" id="1136748"/>
    <lineage>
        <taxon>Bacteria</taxon>
        <taxon>Pseudomonadati</taxon>
        <taxon>Bacteroidota</taxon>
        <taxon>Flavobacteriia</taxon>
        <taxon>Flavobacteriales</taxon>
        <taxon>Flavobacteriaceae</taxon>
        <taxon>Algibacter</taxon>
    </lineage>
</organism>
<dbReference type="InterPro" id="IPR015864">
    <property type="entry name" value="FAD_synthase"/>
</dbReference>
<feature type="domain" description="Riboflavin kinase" evidence="16">
    <location>
        <begin position="182"/>
        <end position="307"/>
    </location>
</feature>
<dbReference type="EC" id="2.7.1.26" evidence="15"/>
<name>A0ABP9HK87_9FLAO</name>
<keyword evidence="10 15" id="KW-0274">FAD</keyword>
<comment type="pathway">
    <text evidence="2 15">Cofactor biosynthesis; FAD biosynthesis; FAD from FMN: step 1/1.</text>
</comment>
<dbReference type="EC" id="2.7.7.2" evidence="15"/>
<dbReference type="CDD" id="cd02064">
    <property type="entry name" value="FAD_synthetase_N"/>
    <property type="match status" value="1"/>
</dbReference>
<gene>
    <name evidence="17" type="ORF">GCM10023315_24040</name>
</gene>
<dbReference type="GO" id="GO:0016301">
    <property type="term" value="F:kinase activity"/>
    <property type="evidence" value="ECO:0007669"/>
    <property type="project" value="UniProtKB-KW"/>
</dbReference>
<dbReference type="NCBIfam" id="NF004162">
    <property type="entry name" value="PRK05627.1-5"/>
    <property type="match status" value="1"/>
</dbReference>
<evidence type="ECO:0000256" key="10">
    <source>
        <dbReference type="ARBA" id="ARBA00022827"/>
    </source>
</evidence>
<comment type="similarity">
    <text evidence="15">Belongs to the ribF family.</text>
</comment>
<dbReference type="Proteomes" id="UP001501692">
    <property type="component" value="Unassembled WGS sequence"/>
</dbReference>
<keyword evidence="11 15" id="KW-0067">ATP-binding</keyword>
<evidence type="ECO:0000256" key="14">
    <source>
        <dbReference type="ARBA" id="ARBA00049494"/>
    </source>
</evidence>
<dbReference type="InterPro" id="IPR002606">
    <property type="entry name" value="Riboflavin_kinase_bac"/>
</dbReference>
<reference evidence="18" key="1">
    <citation type="journal article" date="2019" name="Int. J. Syst. Evol. Microbiol.">
        <title>The Global Catalogue of Microorganisms (GCM) 10K type strain sequencing project: providing services to taxonomists for standard genome sequencing and annotation.</title>
        <authorList>
            <consortium name="The Broad Institute Genomics Platform"/>
            <consortium name="The Broad Institute Genome Sequencing Center for Infectious Disease"/>
            <person name="Wu L."/>
            <person name="Ma J."/>
        </authorList>
    </citation>
    <scope>NUCLEOTIDE SEQUENCE [LARGE SCALE GENOMIC DNA]</scope>
    <source>
        <strain evidence="18">JCM 18287</strain>
    </source>
</reference>
<keyword evidence="4 15" id="KW-0285">Flavoprotein</keyword>
<keyword evidence="7 15" id="KW-0548">Nucleotidyltransferase</keyword>
<dbReference type="SUPFAM" id="SSF52374">
    <property type="entry name" value="Nucleotidylyl transferase"/>
    <property type="match status" value="1"/>
</dbReference>
<evidence type="ECO:0000256" key="1">
    <source>
        <dbReference type="ARBA" id="ARBA00002121"/>
    </source>
</evidence>
<dbReference type="PANTHER" id="PTHR22749">
    <property type="entry name" value="RIBOFLAVIN KINASE/FMN ADENYLYLTRANSFERASE"/>
    <property type="match status" value="1"/>
</dbReference>
<dbReference type="Pfam" id="PF06574">
    <property type="entry name" value="FAD_syn"/>
    <property type="match status" value="1"/>
</dbReference>
<proteinExistence type="inferred from homology"/>
<keyword evidence="8 15" id="KW-0547">Nucleotide-binding</keyword>
<protein>
    <recommendedName>
        <fullName evidence="15">Riboflavin biosynthesis protein</fullName>
    </recommendedName>
    <domain>
        <recommendedName>
            <fullName evidence="15">Riboflavin kinase</fullName>
            <ecNumber evidence="15">2.7.1.26</ecNumber>
        </recommendedName>
        <alternativeName>
            <fullName evidence="15">Flavokinase</fullName>
        </alternativeName>
    </domain>
    <domain>
        <recommendedName>
            <fullName evidence="15">FMN adenylyltransferase</fullName>
            <ecNumber evidence="15">2.7.7.2</ecNumber>
        </recommendedName>
        <alternativeName>
            <fullName evidence="15">FAD pyrophosphorylase</fullName>
        </alternativeName>
        <alternativeName>
            <fullName evidence="15">FAD synthase</fullName>
        </alternativeName>
    </domain>
</protein>
<keyword evidence="12" id="KW-0511">Multifunctional enzyme</keyword>
<keyword evidence="18" id="KW-1185">Reference proteome</keyword>
<evidence type="ECO:0000256" key="11">
    <source>
        <dbReference type="ARBA" id="ARBA00022840"/>
    </source>
</evidence>
<evidence type="ECO:0000256" key="6">
    <source>
        <dbReference type="ARBA" id="ARBA00022679"/>
    </source>
</evidence>
<dbReference type="NCBIfam" id="NF004160">
    <property type="entry name" value="PRK05627.1-3"/>
    <property type="match status" value="1"/>
</dbReference>
<dbReference type="Gene3D" id="2.40.30.30">
    <property type="entry name" value="Riboflavin kinase-like"/>
    <property type="match status" value="1"/>
</dbReference>
<keyword evidence="6 15" id="KW-0808">Transferase</keyword>
<evidence type="ECO:0000256" key="2">
    <source>
        <dbReference type="ARBA" id="ARBA00004726"/>
    </source>
</evidence>
<evidence type="ECO:0000256" key="9">
    <source>
        <dbReference type="ARBA" id="ARBA00022777"/>
    </source>
</evidence>
<evidence type="ECO:0000256" key="4">
    <source>
        <dbReference type="ARBA" id="ARBA00022630"/>
    </source>
</evidence>
<dbReference type="InterPro" id="IPR014729">
    <property type="entry name" value="Rossmann-like_a/b/a_fold"/>
</dbReference>
<evidence type="ECO:0000259" key="16">
    <source>
        <dbReference type="SMART" id="SM00904"/>
    </source>
</evidence>
<evidence type="ECO:0000256" key="13">
    <source>
        <dbReference type="ARBA" id="ARBA00047880"/>
    </source>
</evidence>
<dbReference type="SUPFAM" id="SSF82114">
    <property type="entry name" value="Riboflavin kinase-like"/>
    <property type="match status" value="1"/>
</dbReference>
<dbReference type="PANTHER" id="PTHR22749:SF6">
    <property type="entry name" value="RIBOFLAVIN KINASE"/>
    <property type="match status" value="1"/>
</dbReference>
<dbReference type="Pfam" id="PF01687">
    <property type="entry name" value="Flavokinase"/>
    <property type="match status" value="1"/>
</dbReference>
<dbReference type="Gene3D" id="3.40.50.620">
    <property type="entry name" value="HUPs"/>
    <property type="match status" value="1"/>
</dbReference>
<keyword evidence="5 15" id="KW-0288">FMN</keyword>
<comment type="catalytic activity">
    <reaction evidence="13 15">
        <text>riboflavin + ATP = FMN + ADP + H(+)</text>
        <dbReference type="Rhea" id="RHEA:14357"/>
        <dbReference type="ChEBI" id="CHEBI:15378"/>
        <dbReference type="ChEBI" id="CHEBI:30616"/>
        <dbReference type="ChEBI" id="CHEBI:57986"/>
        <dbReference type="ChEBI" id="CHEBI:58210"/>
        <dbReference type="ChEBI" id="CHEBI:456216"/>
        <dbReference type="EC" id="2.7.1.26"/>
    </reaction>
</comment>
<dbReference type="NCBIfam" id="TIGR00083">
    <property type="entry name" value="ribF"/>
    <property type="match status" value="1"/>
</dbReference>
<evidence type="ECO:0000256" key="8">
    <source>
        <dbReference type="ARBA" id="ARBA00022741"/>
    </source>
</evidence>
<evidence type="ECO:0000313" key="17">
    <source>
        <dbReference type="EMBL" id="GAA4972876.1"/>
    </source>
</evidence>
<comment type="caution">
    <text evidence="17">The sequence shown here is derived from an EMBL/GenBank/DDBJ whole genome shotgun (WGS) entry which is preliminary data.</text>
</comment>
<evidence type="ECO:0000256" key="15">
    <source>
        <dbReference type="PIRNR" id="PIRNR004491"/>
    </source>
</evidence>
<sequence length="311" mass="35787">MSKVQNIEEYKSVQPTVITIGTFDGVHIGHQQIIKRLINTGKTENLKSVILTFFPHPRMVLQKDSNIKLINTIDERSQILDDLGLDYLLIKKFTKDFSRLSAEDFVKQILVDKLKAKKIIIGYDHRFGRNRNADINDLKTFGETFNFEVEEISMQEINDVAVSSTKIRNALKDGDIMRANKFLGYNFMLNGTVVEGKGLGRTLQFPTANILIEEDYKLIPKQGVYIVNSKIKNKLYFGMMNIGENPTVDGNEETIEVHFFGFNKDIYGRKIQINLLKHIREEQKFESVDALKNQLNKDKKTALDYIENHHA</sequence>
<evidence type="ECO:0000256" key="3">
    <source>
        <dbReference type="ARBA" id="ARBA00005201"/>
    </source>
</evidence>
<keyword evidence="9 15" id="KW-0418">Kinase</keyword>
<comment type="catalytic activity">
    <reaction evidence="14 15">
        <text>FMN + ATP + H(+) = FAD + diphosphate</text>
        <dbReference type="Rhea" id="RHEA:17237"/>
        <dbReference type="ChEBI" id="CHEBI:15378"/>
        <dbReference type="ChEBI" id="CHEBI:30616"/>
        <dbReference type="ChEBI" id="CHEBI:33019"/>
        <dbReference type="ChEBI" id="CHEBI:57692"/>
        <dbReference type="ChEBI" id="CHEBI:58210"/>
        <dbReference type="EC" id="2.7.7.2"/>
    </reaction>
</comment>
<dbReference type="InterPro" id="IPR015865">
    <property type="entry name" value="Riboflavin_kinase_bac/euk"/>
</dbReference>
<evidence type="ECO:0000256" key="7">
    <source>
        <dbReference type="ARBA" id="ARBA00022695"/>
    </source>
</evidence>
<evidence type="ECO:0000313" key="18">
    <source>
        <dbReference type="Proteomes" id="UP001501692"/>
    </source>
</evidence>
<dbReference type="InterPro" id="IPR023468">
    <property type="entry name" value="Riboflavin_kinase"/>
</dbReference>
<comment type="function">
    <text evidence="1">Catalyzes the phosphorylation of riboflavin to FMN followed by the adenylation of FMN to FAD.</text>
</comment>
<dbReference type="SMART" id="SM00904">
    <property type="entry name" value="Flavokinase"/>
    <property type="match status" value="1"/>
</dbReference>
<dbReference type="PIRSF" id="PIRSF004491">
    <property type="entry name" value="FAD_Synth"/>
    <property type="match status" value="1"/>
</dbReference>
<accession>A0ABP9HK87</accession>
<dbReference type="EMBL" id="BAABJK010000007">
    <property type="protein sequence ID" value="GAA4972876.1"/>
    <property type="molecule type" value="Genomic_DNA"/>
</dbReference>
<dbReference type="InterPro" id="IPR023465">
    <property type="entry name" value="Riboflavin_kinase_dom_sf"/>
</dbReference>
<evidence type="ECO:0000256" key="5">
    <source>
        <dbReference type="ARBA" id="ARBA00022643"/>
    </source>
</evidence>
<comment type="pathway">
    <text evidence="3 15">Cofactor biosynthesis; FMN biosynthesis; FMN from riboflavin (ATP route): step 1/1.</text>
</comment>